<feature type="domain" description="HTH merR-type" evidence="2">
    <location>
        <begin position="11"/>
        <end position="77"/>
    </location>
</feature>
<protein>
    <submittedName>
        <fullName evidence="3">MerR family transcriptional regulator</fullName>
    </submittedName>
</protein>
<evidence type="ECO:0000259" key="2">
    <source>
        <dbReference type="PROSITE" id="PS50937"/>
    </source>
</evidence>
<dbReference type="EMBL" id="RDBM01000011">
    <property type="protein sequence ID" value="TXS33483.1"/>
    <property type="molecule type" value="Genomic_DNA"/>
</dbReference>
<dbReference type="InterPro" id="IPR047057">
    <property type="entry name" value="MerR_fam"/>
</dbReference>
<dbReference type="AlphaFoldDB" id="A0A652LBL0"/>
<evidence type="ECO:0000313" key="3">
    <source>
        <dbReference type="EMBL" id="TXS33483.1"/>
    </source>
</evidence>
<dbReference type="SMART" id="SM00422">
    <property type="entry name" value="HTH_MERR"/>
    <property type="match status" value="1"/>
</dbReference>
<dbReference type="SUPFAM" id="SSF46955">
    <property type="entry name" value="Putative DNA-binding domain"/>
    <property type="match status" value="1"/>
</dbReference>
<dbReference type="GO" id="GO:0003700">
    <property type="term" value="F:DNA-binding transcription factor activity"/>
    <property type="evidence" value="ECO:0007669"/>
    <property type="project" value="InterPro"/>
</dbReference>
<dbReference type="RefSeq" id="WP_147982648.1">
    <property type="nucleotide sequence ID" value="NZ_RDBM01000011.1"/>
</dbReference>
<dbReference type="Pfam" id="PF13411">
    <property type="entry name" value="MerR_1"/>
    <property type="match status" value="1"/>
</dbReference>
<dbReference type="InterPro" id="IPR009061">
    <property type="entry name" value="DNA-bd_dom_put_sf"/>
</dbReference>
<sequence>MFQSYDGLCGIGELAERAGVSVKTVRFYSDSGLLPEASRSAGGHRRYGADSLERLRMIRSLRALDLPVPAVRRVLDEEDAAGREGGALEDAVAGQLRSLGTQLRALRWREAALRSVQECSPAERADRLRLIGAVTAPPSTAPLARFWRGWLPPRMPSRAVSAFLEVAVPQPPEDPGPAQVLAFARLSAMVSRPCDGDGPTQPHAHEAAGARASALLYAGLAEAYDLAGAEMRRGRDPYPGEALDGFVDAYARARDIADTPVFRRALARQLAADPRIDRYWELTAELVSPPDGQVEPTPGSAHDWLLAALETQAGEGVGAALTA</sequence>
<gene>
    <name evidence="3" type="ORF">EAO74_03765</name>
</gene>
<dbReference type="GO" id="GO:0003677">
    <property type="term" value="F:DNA binding"/>
    <property type="evidence" value="ECO:0007669"/>
    <property type="project" value="UniProtKB-KW"/>
</dbReference>
<dbReference type="Gene3D" id="1.10.1660.10">
    <property type="match status" value="1"/>
</dbReference>
<dbReference type="PANTHER" id="PTHR30204:SF93">
    <property type="entry name" value="HTH MERR-TYPE DOMAIN-CONTAINING PROTEIN"/>
    <property type="match status" value="1"/>
</dbReference>
<dbReference type="PROSITE" id="PS50937">
    <property type="entry name" value="HTH_MERR_2"/>
    <property type="match status" value="1"/>
</dbReference>
<comment type="caution">
    <text evidence="3">The sequence shown here is derived from an EMBL/GenBank/DDBJ whole genome shotgun (WGS) entry which is preliminary data.</text>
</comment>
<organism evidence="3">
    <name type="scientific">Streptomyces sp. gb1(2016)</name>
    <dbReference type="NCBI Taxonomy" id="1828321"/>
    <lineage>
        <taxon>Bacteria</taxon>
        <taxon>Bacillati</taxon>
        <taxon>Actinomycetota</taxon>
        <taxon>Actinomycetes</taxon>
        <taxon>Kitasatosporales</taxon>
        <taxon>Streptomycetaceae</taxon>
        <taxon>Streptomyces</taxon>
    </lineage>
</organism>
<dbReference type="PANTHER" id="PTHR30204">
    <property type="entry name" value="REDOX-CYCLING DRUG-SENSING TRANSCRIPTIONAL ACTIVATOR SOXR"/>
    <property type="match status" value="1"/>
</dbReference>
<dbReference type="PRINTS" id="PR00040">
    <property type="entry name" value="HTHMERR"/>
</dbReference>
<name>A0A652LBL0_9ACTN</name>
<keyword evidence="1" id="KW-0238">DNA-binding</keyword>
<evidence type="ECO:0000256" key="1">
    <source>
        <dbReference type="ARBA" id="ARBA00023125"/>
    </source>
</evidence>
<dbReference type="InterPro" id="IPR000551">
    <property type="entry name" value="MerR-type_HTH_dom"/>
</dbReference>
<accession>A0A652LBL0</accession>
<reference evidence="3" key="1">
    <citation type="submission" date="2018-10" db="EMBL/GenBank/DDBJ databases">
        <authorList>
            <person name="Hariharan J."/>
            <person name="Choudoir M.J."/>
            <person name="Diebold P."/>
            <person name="Panke-Buisse K."/>
            <person name="Campbell A.N."/>
            <person name="Buckley D.H."/>
        </authorList>
    </citation>
    <scope>NUCLEOTIDE SEQUENCE</scope>
    <source>
        <strain evidence="3">Gb1</strain>
    </source>
</reference>
<proteinExistence type="predicted"/>